<gene>
    <name evidence="1" type="ORF">JL09_g7026</name>
</gene>
<evidence type="ECO:0000313" key="1">
    <source>
        <dbReference type="EMBL" id="KGK32367.1"/>
    </source>
</evidence>
<organism evidence="1 2">
    <name type="scientific">Pichia kudriavzevii</name>
    <name type="common">Yeast</name>
    <name type="synonym">Issatchenkia orientalis</name>
    <dbReference type="NCBI Taxonomy" id="4909"/>
    <lineage>
        <taxon>Eukaryota</taxon>
        <taxon>Fungi</taxon>
        <taxon>Dikarya</taxon>
        <taxon>Ascomycota</taxon>
        <taxon>Saccharomycotina</taxon>
        <taxon>Pichiomycetes</taxon>
        <taxon>Pichiales</taxon>
        <taxon>Pichiaceae</taxon>
        <taxon>Pichia</taxon>
    </lineage>
</organism>
<dbReference type="AlphaFoldDB" id="A0A099NKB8"/>
<name>A0A099NKB8_PICKU</name>
<dbReference type="Proteomes" id="UP000029867">
    <property type="component" value="Unassembled WGS sequence"/>
</dbReference>
<reference evidence="2" key="1">
    <citation type="journal article" date="2014" name="Microb. Cell Fact.">
        <title>Exploiting Issatchenkia orientalis SD108 for succinic acid production.</title>
        <authorList>
            <person name="Xiao H."/>
            <person name="Shao Z."/>
            <person name="Jiang Y."/>
            <person name="Dole S."/>
            <person name="Zhao H."/>
        </authorList>
    </citation>
    <scope>NUCLEOTIDE SEQUENCE [LARGE SCALE GENOMIC DNA]</scope>
    <source>
        <strain evidence="2">SD108</strain>
    </source>
</reference>
<evidence type="ECO:0000313" key="2">
    <source>
        <dbReference type="Proteomes" id="UP000029867"/>
    </source>
</evidence>
<dbReference type="EMBL" id="JQFK01002358">
    <property type="protein sequence ID" value="KGK32367.1"/>
    <property type="molecule type" value="Genomic_DNA"/>
</dbReference>
<sequence length="23" mass="2723">MSQFICNPREIKVEAKLSQSREE</sequence>
<proteinExistence type="predicted"/>
<dbReference type="HOGENOM" id="CLU_3423319_0_0_1"/>
<comment type="caution">
    <text evidence="1">The sequence shown here is derived from an EMBL/GenBank/DDBJ whole genome shotgun (WGS) entry which is preliminary data.</text>
</comment>
<protein>
    <submittedName>
        <fullName evidence="1">Uncharacterized protein</fullName>
    </submittedName>
</protein>
<accession>A0A099NKB8</accession>